<evidence type="ECO:0000256" key="1">
    <source>
        <dbReference type="SAM" id="MobiDB-lite"/>
    </source>
</evidence>
<accession>A0AAU2JXC1</accession>
<dbReference type="EMBL" id="CP108264">
    <property type="protein sequence ID" value="WTU77455.1"/>
    <property type="molecule type" value="Genomic_DNA"/>
</dbReference>
<feature type="region of interest" description="Disordered" evidence="1">
    <location>
        <begin position="134"/>
        <end position="155"/>
    </location>
</feature>
<organism evidence="2">
    <name type="scientific">Streptomyces sp. NBC_00049</name>
    <dbReference type="NCBI Taxonomy" id="2903617"/>
    <lineage>
        <taxon>Bacteria</taxon>
        <taxon>Bacillati</taxon>
        <taxon>Actinomycetota</taxon>
        <taxon>Actinomycetes</taxon>
        <taxon>Kitasatosporales</taxon>
        <taxon>Streptomycetaceae</taxon>
        <taxon>Streptomyces</taxon>
    </lineage>
</organism>
<name>A0AAU2JXC1_9ACTN</name>
<proteinExistence type="predicted"/>
<gene>
    <name evidence="2" type="ORF">OG327_31310</name>
</gene>
<evidence type="ECO:0000313" key="2">
    <source>
        <dbReference type="EMBL" id="WTU77455.1"/>
    </source>
</evidence>
<protein>
    <submittedName>
        <fullName evidence="2">Uncharacterized protein</fullName>
    </submittedName>
</protein>
<dbReference type="AlphaFoldDB" id="A0AAU2JXC1"/>
<feature type="compositionally biased region" description="Basic and acidic residues" evidence="1">
    <location>
        <begin position="140"/>
        <end position="155"/>
    </location>
</feature>
<reference evidence="2" key="1">
    <citation type="submission" date="2022-10" db="EMBL/GenBank/DDBJ databases">
        <title>The complete genomes of actinobacterial strains from the NBC collection.</title>
        <authorList>
            <person name="Joergensen T.S."/>
            <person name="Alvarez Arevalo M."/>
            <person name="Sterndorff E.B."/>
            <person name="Faurdal D."/>
            <person name="Vuksanovic O."/>
            <person name="Mourched A.-S."/>
            <person name="Charusanti P."/>
            <person name="Shaw S."/>
            <person name="Blin K."/>
            <person name="Weber T."/>
        </authorList>
    </citation>
    <scope>NUCLEOTIDE SEQUENCE</scope>
    <source>
        <strain evidence="2">NBC_00049</strain>
    </source>
</reference>
<sequence length="222" mass="24676">MITDGRVLRSGDPVGVEQEMWALLTLYQALRTVRVEAAESRPGTDPDRCGFTIAIQTARDLVVQAAEIVSPIAGTVGVIGDRVLAGLLPRRRPRISTRKVRSSISRYAECQDEGRPDISLPVTGLDVTILEPEPDLPAISHDDRHTPPADRRRQRVLDRLDADPDRHWHTRDLARHLGDITLSTMYCQLDRWAALGFIDKTGPAIYSSPRSHSTPLPPAEIR</sequence>